<dbReference type="GO" id="GO:0046872">
    <property type="term" value="F:metal ion binding"/>
    <property type="evidence" value="ECO:0007669"/>
    <property type="project" value="UniProtKB-KW"/>
</dbReference>
<evidence type="ECO:0000256" key="10">
    <source>
        <dbReference type="ARBA" id="ARBA00023136"/>
    </source>
</evidence>
<evidence type="ECO:0000256" key="4">
    <source>
        <dbReference type="ARBA" id="ARBA00022723"/>
    </source>
</evidence>
<evidence type="ECO:0000256" key="2">
    <source>
        <dbReference type="ARBA" id="ARBA00006000"/>
    </source>
</evidence>
<evidence type="ECO:0000259" key="12">
    <source>
        <dbReference type="Pfam" id="PF00122"/>
    </source>
</evidence>
<accession>A0A2G8LKS4</accession>
<dbReference type="InterPro" id="IPR006544">
    <property type="entry name" value="P-type_TPase_V"/>
</dbReference>
<feature type="domain" description="P-type ATPase A" evidence="12">
    <location>
        <begin position="203"/>
        <end position="296"/>
    </location>
</feature>
<dbReference type="InterPro" id="IPR023298">
    <property type="entry name" value="ATPase_P-typ_TM_dom_sf"/>
</dbReference>
<dbReference type="InterPro" id="IPR057255">
    <property type="entry name" value="2TM_P5A-ATPase"/>
</dbReference>
<comment type="similarity">
    <text evidence="2">Belongs to the cation transport ATPase (P-type) (TC 3.A.3) family. Type V subfamily.</text>
</comment>
<evidence type="ECO:0000259" key="13">
    <source>
        <dbReference type="Pfam" id="PF23143"/>
    </source>
</evidence>
<evidence type="ECO:0008006" key="16">
    <source>
        <dbReference type="Google" id="ProtNLM"/>
    </source>
</evidence>
<evidence type="ECO:0000256" key="5">
    <source>
        <dbReference type="ARBA" id="ARBA00022741"/>
    </source>
</evidence>
<evidence type="ECO:0000256" key="8">
    <source>
        <dbReference type="ARBA" id="ARBA00022967"/>
    </source>
</evidence>
<dbReference type="GO" id="GO:0140569">
    <property type="term" value="P:extraction of mislocalized protein from ER membrane"/>
    <property type="evidence" value="ECO:0007669"/>
    <property type="project" value="TreeGrafter"/>
</dbReference>
<keyword evidence="15" id="KW-1185">Reference proteome</keyword>
<organism evidence="14 15">
    <name type="scientific">Stichopus japonicus</name>
    <name type="common">Sea cucumber</name>
    <dbReference type="NCBI Taxonomy" id="307972"/>
    <lineage>
        <taxon>Eukaryota</taxon>
        <taxon>Metazoa</taxon>
        <taxon>Echinodermata</taxon>
        <taxon>Eleutherozoa</taxon>
        <taxon>Echinozoa</taxon>
        <taxon>Holothuroidea</taxon>
        <taxon>Aspidochirotacea</taxon>
        <taxon>Aspidochirotida</taxon>
        <taxon>Stichopodidae</taxon>
        <taxon>Apostichopus</taxon>
    </lineage>
</organism>
<keyword evidence="4" id="KW-0479">Metal-binding</keyword>
<dbReference type="SUPFAM" id="SSF81665">
    <property type="entry name" value="Calcium ATPase, transmembrane domain M"/>
    <property type="match status" value="1"/>
</dbReference>
<proteinExistence type="inferred from homology"/>
<dbReference type="GO" id="GO:0015662">
    <property type="term" value="F:P-type ion transporter activity"/>
    <property type="evidence" value="ECO:0007669"/>
    <property type="project" value="TreeGrafter"/>
</dbReference>
<dbReference type="PANTHER" id="PTHR45630">
    <property type="entry name" value="CATION-TRANSPORTING ATPASE-RELATED"/>
    <property type="match status" value="1"/>
</dbReference>
<dbReference type="InterPro" id="IPR001757">
    <property type="entry name" value="P_typ_ATPase"/>
</dbReference>
<dbReference type="GO" id="GO:0006874">
    <property type="term" value="P:intracellular calcium ion homeostasis"/>
    <property type="evidence" value="ECO:0007669"/>
    <property type="project" value="TreeGrafter"/>
</dbReference>
<evidence type="ECO:0000313" key="14">
    <source>
        <dbReference type="EMBL" id="PIK60844.1"/>
    </source>
</evidence>
<keyword evidence="6" id="KW-0067">ATP-binding</keyword>
<dbReference type="InterPro" id="IPR023214">
    <property type="entry name" value="HAD_sf"/>
</dbReference>
<evidence type="ECO:0000256" key="1">
    <source>
        <dbReference type="ARBA" id="ARBA00004141"/>
    </source>
</evidence>
<comment type="caution">
    <text evidence="14">The sequence shown here is derived from an EMBL/GenBank/DDBJ whole genome shotgun (WGS) entry which is preliminary data.</text>
</comment>
<keyword evidence="3 11" id="KW-0812">Transmembrane</keyword>
<dbReference type="AlphaFoldDB" id="A0A2G8LKS4"/>
<evidence type="ECO:0000256" key="9">
    <source>
        <dbReference type="ARBA" id="ARBA00022989"/>
    </source>
</evidence>
<feature type="domain" description="P5A-ATPase transmembrane helical hairpin" evidence="13">
    <location>
        <begin position="2"/>
        <end position="35"/>
    </location>
</feature>
<dbReference type="NCBIfam" id="TIGR01494">
    <property type="entry name" value="ATPase_P-type"/>
    <property type="match status" value="1"/>
</dbReference>
<keyword evidence="9 11" id="KW-1133">Transmembrane helix</keyword>
<dbReference type="PRINTS" id="PR00119">
    <property type="entry name" value="CATATPASE"/>
</dbReference>
<name>A0A2G8LKS4_STIJA</name>
<evidence type="ECO:0000256" key="7">
    <source>
        <dbReference type="ARBA" id="ARBA00022842"/>
    </source>
</evidence>
<keyword evidence="5" id="KW-0547">Nucleotide-binding</keyword>
<dbReference type="GO" id="GO:0005524">
    <property type="term" value="F:ATP binding"/>
    <property type="evidence" value="ECO:0007669"/>
    <property type="project" value="UniProtKB-KW"/>
</dbReference>
<dbReference type="PROSITE" id="PS00154">
    <property type="entry name" value="ATPASE_E1_E2"/>
    <property type="match status" value="1"/>
</dbReference>
<dbReference type="InterPro" id="IPR008250">
    <property type="entry name" value="ATPase_P-typ_transduc_dom_A_sf"/>
</dbReference>
<gene>
    <name evidence="14" type="ORF">BSL78_02244</name>
</gene>
<dbReference type="Proteomes" id="UP000230750">
    <property type="component" value="Unassembled WGS sequence"/>
</dbReference>
<dbReference type="InterPro" id="IPR018303">
    <property type="entry name" value="ATPase_P-typ_P_site"/>
</dbReference>
<keyword evidence="7" id="KW-0460">Magnesium</keyword>
<reference evidence="14 15" key="1">
    <citation type="journal article" date="2017" name="PLoS Biol.">
        <title>The sea cucumber genome provides insights into morphological evolution and visceral regeneration.</title>
        <authorList>
            <person name="Zhang X."/>
            <person name="Sun L."/>
            <person name="Yuan J."/>
            <person name="Sun Y."/>
            <person name="Gao Y."/>
            <person name="Zhang L."/>
            <person name="Li S."/>
            <person name="Dai H."/>
            <person name="Hamel J.F."/>
            <person name="Liu C."/>
            <person name="Yu Y."/>
            <person name="Liu S."/>
            <person name="Lin W."/>
            <person name="Guo K."/>
            <person name="Jin S."/>
            <person name="Xu P."/>
            <person name="Storey K.B."/>
            <person name="Huan P."/>
            <person name="Zhang T."/>
            <person name="Zhou Y."/>
            <person name="Zhang J."/>
            <person name="Lin C."/>
            <person name="Li X."/>
            <person name="Xing L."/>
            <person name="Huo D."/>
            <person name="Sun M."/>
            <person name="Wang L."/>
            <person name="Mercier A."/>
            <person name="Li F."/>
            <person name="Yang H."/>
            <person name="Xiang J."/>
        </authorList>
    </citation>
    <scope>NUCLEOTIDE SEQUENCE [LARGE SCALE GENOMIC DNA]</scope>
    <source>
        <strain evidence="14">Shaxun</strain>
        <tissue evidence="14">Muscle</tissue>
    </source>
</reference>
<dbReference type="Gene3D" id="2.70.150.10">
    <property type="entry name" value="Calcium-transporting ATPase, cytoplasmic transduction domain A"/>
    <property type="match status" value="1"/>
</dbReference>
<keyword evidence="8" id="KW-1278">Translocase</keyword>
<dbReference type="Pfam" id="PF23143">
    <property type="entry name" value="2TM_P5A-ATPase"/>
    <property type="match status" value="1"/>
</dbReference>
<dbReference type="GO" id="GO:0140567">
    <property type="term" value="F:membrane protein dislocase activity"/>
    <property type="evidence" value="ECO:0007669"/>
    <property type="project" value="TreeGrafter"/>
</dbReference>
<keyword evidence="10 11" id="KW-0472">Membrane</keyword>
<dbReference type="EMBL" id="MRZV01000046">
    <property type="protein sequence ID" value="PIK60844.1"/>
    <property type="molecule type" value="Genomic_DNA"/>
</dbReference>
<dbReference type="InterPro" id="IPR059000">
    <property type="entry name" value="ATPase_P-type_domA"/>
</dbReference>
<evidence type="ECO:0000313" key="15">
    <source>
        <dbReference type="Proteomes" id="UP000230750"/>
    </source>
</evidence>
<dbReference type="GO" id="GO:0005789">
    <property type="term" value="C:endoplasmic reticulum membrane"/>
    <property type="evidence" value="ECO:0007669"/>
    <property type="project" value="TreeGrafter"/>
</dbReference>
<evidence type="ECO:0000256" key="11">
    <source>
        <dbReference type="SAM" id="Phobius"/>
    </source>
</evidence>
<dbReference type="Pfam" id="PF00122">
    <property type="entry name" value="E1-E2_ATPase"/>
    <property type="match status" value="1"/>
</dbReference>
<sequence length="582" mass="65759">MFLIILAAIGCLQILVLLFCHWSVYVRCKLTSREVTDPQSAGYVKVVPTPNNGYPEIIKLHNDKDPESGKNILWFTSQKTKYIYDAEEKKQFQPVSFPVDYPFREYQDWKGYTEEKELAKAKDTYGDNSMVLEPPKFAELFMERATAPFFVFQVFCVALWCLDEYWYYSVFTLFMLVTFEATLVQQQLRNLSEIRKMGNKPFSIQVYRNKRWRPIMSNELIPGDLCSILRSSNDNPVPCDMLLLRGPLIVDESMLTGESVPQMKEPIENLDGGKILDVHTDNKLHMIFGGTKVVQHTPPPKTSGGLKGISAIVMVCVCAFVLLSDRGFEQKNFRSLVVISKESPRPRKKSIVWVLLRLGYRQRILAYVLRTGFNTSQGKLLRTILYGVKRVTANNLETFLFILFLLIFAIAAASYVWIEGTRDPTRNKYKLFLECTLILTSVVPPELPIELSLAVNSSLLALTKLGVYCTEPFRIPFAGKVDICCFDKTGTLTSDNLVVEGVAGLPGTGKMSKIDEVPLSTVQVLATCHSLVQLDDTLVGDPLEKATLVAVDWTLTKGDVLIPKRIKSKPLKIVQRFHFASA</sequence>
<feature type="transmembrane region" description="Helical" evidence="11">
    <location>
        <begin position="399"/>
        <end position="418"/>
    </location>
</feature>
<dbReference type="Gene3D" id="3.40.50.1000">
    <property type="entry name" value="HAD superfamily/HAD-like"/>
    <property type="match status" value="1"/>
</dbReference>
<evidence type="ECO:0000256" key="3">
    <source>
        <dbReference type="ARBA" id="ARBA00022692"/>
    </source>
</evidence>
<dbReference type="Gene3D" id="1.20.1110.10">
    <property type="entry name" value="Calcium-transporting ATPase, transmembrane domain"/>
    <property type="match status" value="1"/>
</dbReference>
<dbReference type="PANTHER" id="PTHR45630:SF7">
    <property type="entry name" value="ENDOPLASMIC RETICULUM TRANSMEMBRANE HELIX TRANSLOCASE"/>
    <property type="match status" value="1"/>
</dbReference>
<dbReference type="GO" id="GO:0016887">
    <property type="term" value="F:ATP hydrolysis activity"/>
    <property type="evidence" value="ECO:0007669"/>
    <property type="project" value="InterPro"/>
</dbReference>
<protein>
    <recommendedName>
        <fullName evidence="16">Cation-transporting ATPase 13A1</fullName>
    </recommendedName>
</protein>
<dbReference type="STRING" id="307972.A0A2G8LKS4"/>
<dbReference type="GO" id="GO:0019829">
    <property type="term" value="F:ATPase-coupled monoatomic cation transmembrane transporter activity"/>
    <property type="evidence" value="ECO:0007669"/>
    <property type="project" value="TreeGrafter"/>
</dbReference>
<feature type="transmembrane region" description="Helical" evidence="11">
    <location>
        <begin position="305"/>
        <end position="323"/>
    </location>
</feature>
<dbReference type="OrthoDB" id="48943at2759"/>
<comment type="subcellular location">
    <subcellularLocation>
        <location evidence="1">Membrane</location>
        <topology evidence="1">Multi-pass membrane protein</topology>
    </subcellularLocation>
</comment>
<evidence type="ECO:0000256" key="6">
    <source>
        <dbReference type="ARBA" id="ARBA00022840"/>
    </source>
</evidence>
<dbReference type="SUPFAM" id="SSF81653">
    <property type="entry name" value="Calcium ATPase, transduction domain A"/>
    <property type="match status" value="1"/>
</dbReference>